<protein>
    <submittedName>
        <fullName evidence="1">Uncharacterized protein</fullName>
    </submittedName>
</protein>
<evidence type="ECO:0000313" key="2">
    <source>
        <dbReference type="Proteomes" id="UP000615755"/>
    </source>
</evidence>
<organism evidence="1 2">
    <name type="scientific">Pseudoalteromonas aurantia 208</name>
    <dbReference type="NCBI Taxonomy" id="1314867"/>
    <lineage>
        <taxon>Bacteria</taxon>
        <taxon>Pseudomonadati</taxon>
        <taxon>Pseudomonadota</taxon>
        <taxon>Gammaproteobacteria</taxon>
        <taxon>Alteromonadales</taxon>
        <taxon>Pseudoalteromonadaceae</taxon>
        <taxon>Pseudoalteromonas</taxon>
    </lineage>
</organism>
<proteinExistence type="predicted"/>
<name>A0ABR9ELW1_9GAMM</name>
<dbReference type="RefSeq" id="WP_192509768.1">
    <property type="nucleotide sequence ID" value="NZ_AQGV01000015.1"/>
</dbReference>
<dbReference type="EMBL" id="AQGV01000015">
    <property type="protein sequence ID" value="MBE0370713.1"/>
    <property type="molecule type" value="Genomic_DNA"/>
</dbReference>
<dbReference type="Proteomes" id="UP000615755">
    <property type="component" value="Unassembled WGS sequence"/>
</dbReference>
<keyword evidence="2" id="KW-1185">Reference proteome</keyword>
<gene>
    <name evidence="1" type="ORF">PAUR_b0801</name>
</gene>
<sequence>MRLNKPVTQSEQTLAKPKQLAEALVSTVDIVLGYWLETAVVRAEFGDRYSRIKRDMDDISKGLISAGIRKRLFCTNSLLKPIRKV</sequence>
<comment type="caution">
    <text evidence="1">The sequence shown here is derived from an EMBL/GenBank/DDBJ whole genome shotgun (WGS) entry which is preliminary data.</text>
</comment>
<accession>A0ABR9ELW1</accession>
<evidence type="ECO:0000313" key="1">
    <source>
        <dbReference type="EMBL" id="MBE0370713.1"/>
    </source>
</evidence>
<reference evidence="1 2" key="1">
    <citation type="submission" date="2015-03" db="EMBL/GenBank/DDBJ databases">
        <title>Genome sequence of Pseudoalteromonas aurantia.</title>
        <authorList>
            <person name="Xie B.-B."/>
            <person name="Rong J.-C."/>
            <person name="Qin Q.-L."/>
            <person name="Zhang Y.-Z."/>
        </authorList>
    </citation>
    <scope>NUCLEOTIDE SEQUENCE [LARGE SCALE GENOMIC DNA]</scope>
    <source>
        <strain evidence="1 2">208</strain>
    </source>
</reference>